<keyword evidence="1" id="KW-0472">Membrane</keyword>
<dbReference type="AlphaFoldDB" id="A0A2P2NP24"/>
<feature type="transmembrane region" description="Helical" evidence="1">
    <location>
        <begin position="24"/>
        <end position="42"/>
    </location>
</feature>
<protein>
    <submittedName>
        <fullName evidence="2">Uncharacterized protein</fullName>
    </submittedName>
</protein>
<evidence type="ECO:0000313" key="2">
    <source>
        <dbReference type="EMBL" id="MBX44191.1"/>
    </source>
</evidence>
<proteinExistence type="predicted"/>
<dbReference type="EMBL" id="GGEC01063707">
    <property type="protein sequence ID" value="MBX44191.1"/>
    <property type="molecule type" value="Transcribed_RNA"/>
</dbReference>
<sequence length="45" mass="5282">MCWNYQKACDIISMLQIFNPLTSFIVYLICSSILSFIIVYLLKTM</sequence>
<evidence type="ECO:0000256" key="1">
    <source>
        <dbReference type="SAM" id="Phobius"/>
    </source>
</evidence>
<accession>A0A2P2NP24</accession>
<keyword evidence="1" id="KW-1133">Transmembrane helix</keyword>
<reference evidence="2" key="1">
    <citation type="submission" date="2018-02" db="EMBL/GenBank/DDBJ databases">
        <title>Rhizophora mucronata_Transcriptome.</title>
        <authorList>
            <person name="Meera S.P."/>
            <person name="Sreeshan A."/>
            <person name="Augustine A."/>
        </authorList>
    </citation>
    <scope>NUCLEOTIDE SEQUENCE</scope>
    <source>
        <tissue evidence="2">Leaf</tissue>
    </source>
</reference>
<name>A0A2P2NP24_RHIMU</name>
<organism evidence="2">
    <name type="scientific">Rhizophora mucronata</name>
    <name type="common">Asiatic mangrove</name>
    <dbReference type="NCBI Taxonomy" id="61149"/>
    <lineage>
        <taxon>Eukaryota</taxon>
        <taxon>Viridiplantae</taxon>
        <taxon>Streptophyta</taxon>
        <taxon>Embryophyta</taxon>
        <taxon>Tracheophyta</taxon>
        <taxon>Spermatophyta</taxon>
        <taxon>Magnoliopsida</taxon>
        <taxon>eudicotyledons</taxon>
        <taxon>Gunneridae</taxon>
        <taxon>Pentapetalae</taxon>
        <taxon>rosids</taxon>
        <taxon>fabids</taxon>
        <taxon>Malpighiales</taxon>
        <taxon>Rhizophoraceae</taxon>
        <taxon>Rhizophora</taxon>
    </lineage>
</organism>
<keyword evidence="1" id="KW-0812">Transmembrane</keyword>